<evidence type="ECO:0000313" key="1">
    <source>
        <dbReference type="EMBL" id="MBA0650448.1"/>
    </source>
</evidence>
<evidence type="ECO:0000313" key="2">
    <source>
        <dbReference type="Proteomes" id="UP000593573"/>
    </source>
</evidence>
<comment type="caution">
    <text evidence="1">The sequence shown here is derived from an EMBL/GenBank/DDBJ whole genome shotgun (WGS) entry which is preliminary data.</text>
</comment>
<dbReference type="EMBL" id="JABFAB010000006">
    <property type="protein sequence ID" value="MBA0650448.1"/>
    <property type="molecule type" value="Genomic_DNA"/>
</dbReference>
<keyword evidence="2" id="KW-1185">Reference proteome</keyword>
<organism evidence="1 2">
    <name type="scientific">Gossypium klotzschianum</name>
    <dbReference type="NCBI Taxonomy" id="34286"/>
    <lineage>
        <taxon>Eukaryota</taxon>
        <taxon>Viridiplantae</taxon>
        <taxon>Streptophyta</taxon>
        <taxon>Embryophyta</taxon>
        <taxon>Tracheophyta</taxon>
        <taxon>Spermatophyta</taxon>
        <taxon>Magnoliopsida</taxon>
        <taxon>eudicotyledons</taxon>
        <taxon>Gunneridae</taxon>
        <taxon>Pentapetalae</taxon>
        <taxon>rosids</taxon>
        <taxon>malvids</taxon>
        <taxon>Malvales</taxon>
        <taxon>Malvaceae</taxon>
        <taxon>Malvoideae</taxon>
        <taxon>Gossypium</taxon>
    </lineage>
</organism>
<proteinExistence type="predicted"/>
<dbReference type="AlphaFoldDB" id="A0A7J8UIX1"/>
<sequence>MEELMKFYFFCDKMVGFGIKLSSNMLSCVLKACANVMALHLGVQTNSRVVKLGFSFYEFICA</sequence>
<accession>A0A7J8UIX1</accession>
<protein>
    <submittedName>
        <fullName evidence="1">Uncharacterized protein</fullName>
    </submittedName>
</protein>
<dbReference type="Proteomes" id="UP000593573">
    <property type="component" value="Unassembled WGS sequence"/>
</dbReference>
<reference evidence="1 2" key="1">
    <citation type="journal article" date="2019" name="Genome Biol. Evol.">
        <title>Insights into the evolution of the New World diploid cottons (Gossypium, subgenus Houzingenia) based on genome sequencing.</title>
        <authorList>
            <person name="Grover C.E."/>
            <person name="Arick M.A. 2nd"/>
            <person name="Thrash A."/>
            <person name="Conover J.L."/>
            <person name="Sanders W.S."/>
            <person name="Peterson D.G."/>
            <person name="Frelichowski J.E."/>
            <person name="Scheffler J.A."/>
            <person name="Scheffler B.E."/>
            <person name="Wendel J.F."/>
        </authorList>
    </citation>
    <scope>NUCLEOTIDE SEQUENCE [LARGE SCALE GENOMIC DNA]</scope>
    <source>
        <strain evidence="1">57</strain>
        <tissue evidence="1">Leaf</tissue>
    </source>
</reference>
<name>A0A7J8UIX1_9ROSI</name>
<gene>
    <name evidence="1" type="ORF">Goklo_017866</name>
</gene>